<organism evidence="2 3">
    <name type="scientific">Aspergillus viridinutans</name>
    <dbReference type="NCBI Taxonomy" id="75553"/>
    <lineage>
        <taxon>Eukaryota</taxon>
        <taxon>Fungi</taxon>
        <taxon>Dikarya</taxon>
        <taxon>Ascomycota</taxon>
        <taxon>Pezizomycotina</taxon>
        <taxon>Eurotiomycetes</taxon>
        <taxon>Eurotiomycetidae</taxon>
        <taxon>Eurotiales</taxon>
        <taxon>Aspergillaceae</taxon>
        <taxon>Aspergillus</taxon>
        <taxon>Aspergillus subgen. Fumigati</taxon>
    </lineage>
</organism>
<dbReference type="OrthoDB" id="4509592at2759"/>
<protein>
    <submittedName>
        <fullName evidence="2">Uncharacterized protein</fullName>
    </submittedName>
</protein>
<dbReference type="RefSeq" id="XP_043130141.1">
    <property type="nucleotide sequence ID" value="XM_043274206.1"/>
</dbReference>
<evidence type="ECO:0000256" key="1">
    <source>
        <dbReference type="SAM" id="MobiDB-lite"/>
    </source>
</evidence>
<dbReference type="Proteomes" id="UP000710440">
    <property type="component" value="Unassembled WGS sequence"/>
</dbReference>
<dbReference type="AlphaFoldDB" id="A0A9P3FA63"/>
<accession>A0A9P3FA63</accession>
<keyword evidence="3" id="KW-1185">Reference proteome</keyword>
<evidence type="ECO:0000313" key="2">
    <source>
        <dbReference type="EMBL" id="GIK06955.1"/>
    </source>
</evidence>
<proteinExistence type="predicted"/>
<sequence length="172" mass="19328">MTQTSDTDDFGQRSEQYPASSNESGGDLQFVAVLDNHEITSRFRLPGQGQPMGAEIDVASVSRPESAGLFSVWHFASPKHCHYICLNLAIWKRNTKRLRHDIGFHGVKTAMERASGLIMQASWFDSHLLVNANDSDIALNLDYRITESARLYRTHSQVLDVQRPAAKLLRKS</sequence>
<gene>
    <name evidence="2" type="ORF">Aspvir_002608</name>
</gene>
<name>A0A9P3FA63_ASPVI</name>
<dbReference type="EMBL" id="BOPL01000012">
    <property type="protein sequence ID" value="GIK06955.1"/>
    <property type="molecule type" value="Genomic_DNA"/>
</dbReference>
<feature type="region of interest" description="Disordered" evidence="1">
    <location>
        <begin position="1"/>
        <end position="25"/>
    </location>
</feature>
<feature type="compositionally biased region" description="Polar residues" evidence="1">
    <location>
        <begin position="13"/>
        <end position="24"/>
    </location>
</feature>
<evidence type="ECO:0000313" key="3">
    <source>
        <dbReference type="Proteomes" id="UP000710440"/>
    </source>
</evidence>
<reference evidence="2 3" key="1">
    <citation type="submission" date="2021-02" db="EMBL/GenBank/DDBJ databases">
        <title>Pan-genome distribution and transcriptional activeness of fungal secondary metabolism genes in Aspergillus section Fumigati.</title>
        <authorList>
            <person name="Takahashi H."/>
            <person name="Umemura M."/>
            <person name="Ninomiya A."/>
            <person name="Kusuya Y."/>
            <person name="Urayama S."/>
            <person name="Shimizu M."/>
            <person name="Watanabe A."/>
            <person name="Kamei K."/>
            <person name="Yaguchi T."/>
            <person name="Hagiwara D."/>
        </authorList>
    </citation>
    <scope>NUCLEOTIDE SEQUENCE [LARGE SCALE GENOMIC DNA]</scope>
    <source>
        <strain evidence="2 3">IFM 47045</strain>
    </source>
</reference>
<dbReference type="GeneID" id="66930590"/>
<comment type="caution">
    <text evidence="2">The sequence shown here is derived from an EMBL/GenBank/DDBJ whole genome shotgun (WGS) entry which is preliminary data.</text>
</comment>